<dbReference type="OrthoDB" id="2912988at2"/>
<evidence type="ECO:0000313" key="1">
    <source>
        <dbReference type="EMBL" id="RUT48166.1"/>
    </source>
</evidence>
<dbReference type="Proteomes" id="UP000279446">
    <property type="component" value="Unassembled WGS sequence"/>
</dbReference>
<gene>
    <name evidence="1" type="ORF">EJP82_03235</name>
</gene>
<dbReference type="EMBL" id="RZNY01000002">
    <property type="protein sequence ID" value="RUT48166.1"/>
    <property type="molecule type" value="Genomic_DNA"/>
</dbReference>
<dbReference type="AlphaFoldDB" id="A0A433YE70"/>
<accession>A0A433YE70</accession>
<comment type="caution">
    <text evidence="1">The sequence shown here is derived from an EMBL/GenBank/DDBJ whole genome shotgun (WGS) entry which is preliminary data.</text>
</comment>
<sequence>MRFIEPEDVADAITELRYKVGEDICSLWWRWPEGIQAVYIRRVAAGDSPDTPISADGLKLYTREEYKANNGYHERIEVIGQFLYVVYGAKRQDGEMQLIQQQDGENSIAVSTGRTRIRYSIRHKSGLLRKYKTVYISVTTECEVPSGVLCYVKKQGGYPSNREDGTQYPFLRDFAPGRNDLPAIEVGRDDFVRLFFTDGRKFGQFYELLPE</sequence>
<evidence type="ECO:0000313" key="2">
    <source>
        <dbReference type="Proteomes" id="UP000279446"/>
    </source>
</evidence>
<protein>
    <submittedName>
        <fullName evidence="1">Beta-mannanase</fullName>
    </submittedName>
</protein>
<keyword evidence="2" id="KW-1185">Reference proteome</keyword>
<dbReference type="RefSeq" id="WP_127190586.1">
    <property type="nucleotide sequence ID" value="NZ_RZNY01000002.1"/>
</dbReference>
<proteinExistence type="predicted"/>
<reference evidence="1 2" key="1">
    <citation type="submission" date="2018-12" db="EMBL/GenBank/DDBJ databases">
        <authorList>
            <person name="Sun L."/>
            <person name="Chen Z."/>
        </authorList>
    </citation>
    <scope>NUCLEOTIDE SEQUENCE [LARGE SCALE GENOMIC DNA]</scope>
    <source>
        <strain evidence="1 2">DSM 15890</strain>
    </source>
</reference>
<name>A0A433YE70_9BACL</name>
<organism evidence="1 2">
    <name type="scientific">Paenibacillus anaericanus</name>
    <dbReference type="NCBI Taxonomy" id="170367"/>
    <lineage>
        <taxon>Bacteria</taxon>
        <taxon>Bacillati</taxon>
        <taxon>Bacillota</taxon>
        <taxon>Bacilli</taxon>
        <taxon>Bacillales</taxon>
        <taxon>Paenibacillaceae</taxon>
        <taxon>Paenibacillus</taxon>
    </lineage>
</organism>